<evidence type="ECO:0000313" key="1">
    <source>
        <dbReference type="EMBL" id="MPQ43478.1"/>
    </source>
</evidence>
<accession>A0A6I1MM13</accession>
<sequence length="88" mass="10900">MEKYKKEIHLENKYLSIEDYIDFAFKNLNNIRKEYAYYEEVFLNKELNNKNFIDYKNYIEEAFGANWNKKFDNISLVEYDILYSKINK</sequence>
<comment type="caution">
    <text evidence="1">The sequence shown here is derived from an EMBL/GenBank/DDBJ whole genome shotgun (WGS) entry which is preliminary data.</text>
</comment>
<evidence type="ECO:0000313" key="2">
    <source>
        <dbReference type="Proteomes" id="UP000430345"/>
    </source>
</evidence>
<protein>
    <submittedName>
        <fullName evidence="1">Uncharacterized protein</fullName>
    </submittedName>
</protein>
<dbReference type="Proteomes" id="UP000430345">
    <property type="component" value="Unassembled WGS sequence"/>
</dbReference>
<dbReference type="EMBL" id="WHJC01000071">
    <property type="protein sequence ID" value="MPQ43478.1"/>
    <property type="molecule type" value="Genomic_DNA"/>
</dbReference>
<reference evidence="1 2" key="1">
    <citation type="submission" date="2019-10" db="EMBL/GenBank/DDBJ databases">
        <title>The Genome Sequence of Clostridium tarantellae Isolated from Fish Brain.</title>
        <authorList>
            <person name="Bano L."/>
            <person name="Kiel M."/>
            <person name="Sales G."/>
            <person name="Doxey A.C."/>
            <person name="Mansfield M.J."/>
            <person name="Schiavone M."/>
            <person name="Rossetto O."/>
            <person name="Pirazzini M."/>
            <person name="Dobrindt U."/>
            <person name="Montecucco C."/>
        </authorList>
    </citation>
    <scope>NUCLEOTIDE SEQUENCE [LARGE SCALE GENOMIC DNA]</scope>
    <source>
        <strain evidence="1 2">DSM 3997</strain>
    </source>
</reference>
<proteinExistence type="predicted"/>
<organism evidence="1 2">
    <name type="scientific">Clostridium tarantellae</name>
    <dbReference type="NCBI Taxonomy" id="39493"/>
    <lineage>
        <taxon>Bacteria</taxon>
        <taxon>Bacillati</taxon>
        <taxon>Bacillota</taxon>
        <taxon>Clostridia</taxon>
        <taxon>Eubacteriales</taxon>
        <taxon>Clostridiaceae</taxon>
        <taxon>Clostridium</taxon>
    </lineage>
</organism>
<keyword evidence="2" id="KW-1185">Reference proteome</keyword>
<gene>
    <name evidence="1" type="ORF">GBZ86_06875</name>
</gene>
<name>A0A6I1MM13_9CLOT</name>
<dbReference type="AlphaFoldDB" id="A0A6I1MM13"/>
<dbReference type="RefSeq" id="WP_152889036.1">
    <property type="nucleotide sequence ID" value="NZ_WHJC01000071.1"/>
</dbReference>